<dbReference type="AlphaFoldDB" id="A0A1D8A6P0"/>
<reference evidence="2" key="1">
    <citation type="journal article" date="2017" name="J. Biotechnol.">
        <title>Complete genome sequence of Novosphingobium resinovorum SA1, a versatile xenobiotic-degrading bacterium capable of utilizing sulfanilic acid.</title>
        <authorList>
            <person name="Hegedus B."/>
            <person name="Kos P.B."/>
            <person name="Balint B."/>
            <person name="Maroti G."/>
            <person name="Gan H.M."/>
            <person name="Perei K."/>
            <person name="Rakhely G."/>
        </authorList>
    </citation>
    <scope>NUCLEOTIDE SEQUENCE [LARGE SCALE GENOMIC DNA]</scope>
    <source>
        <strain evidence="2">SA1</strain>
    </source>
</reference>
<evidence type="ECO:0000313" key="2">
    <source>
        <dbReference type="Proteomes" id="UP000094626"/>
    </source>
</evidence>
<dbReference type="InterPro" id="IPR038696">
    <property type="entry name" value="IalB_sf"/>
</dbReference>
<dbReference type="RefSeq" id="WP_069708672.1">
    <property type="nucleotide sequence ID" value="NZ_CP017075.1"/>
</dbReference>
<evidence type="ECO:0008006" key="3">
    <source>
        <dbReference type="Google" id="ProtNLM"/>
    </source>
</evidence>
<keyword evidence="2" id="KW-1185">Reference proteome</keyword>
<dbReference type="InterPro" id="IPR010642">
    <property type="entry name" value="Invasion_prot_B"/>
</dbReference>
<dbReference type="OrthoDB" id="9814802at2"/>
<gene>
    <name evidence="1" type="ORF">BES08_14135</name>
</gene>
<dbReference type="EMBL" id="CP017075">
    <property type="protein sequence ID" value="AOR77765.1"/>
    <property type="molecule type" value="Genomic_DNA"/>
</dbReference>
<dbReference type="Proteomes" id="UP000094626">
    <property type="component" value="Chromosome"/>
</dbReference>
<proteinExistence type="predicted"/>
<dbReference type="Pfam" id="PF06776">
    <property type="entry name" value="IalB"/>
    <property type="match status" value="1"/>
</dbReference>
<evidence type="ECO:0000313" key="1">
    <source>
        <dbReference type="EMBL" id="AOR77765.1"/>
    </source>
</evidence>
<protein>
    <recommendedName>
        <fullName evidence="3">Invasion associated locus B family protein</fullName>
    </recommendedName>
</protein>
<accession>A0A1D8A6P0</accession>
<name>A0A1D8A6P0_9SPHN</name>
<organism evidence="1 2">
    <name type="scientific">Novosphingobium resinovorum</name>
    <dbReference type="NCBI Taxonomy" id="158500"/>
    <lineage>
        <taxon>Bacteria</taxon>
        <taxon>Pseudomonadati</taxon>
        <taxon>Pseudomonadota</taxon>
        <taxon>Alphaproteobacteria</taxon>
        <taxon>Sphingomonadales</taxon>
        <taxon>Sphingomonadaceae</taxon>
        <taxon>Novosphingobium</taxon>
    </lineage>
</organism>
<dbReference type="Gene3D" id="2.60.40.1880">
    <property type="entry name" value="Invasion associated locus B (IalB) protein"/>
    <property type="match status" value="1"/>
</dbReference>
<dbReference type="KEGG" id="nre:BES08_14135"/>
<sequence length="208" mass="21397">MRPPEGAVDPALESLLNETHAIATGATIQSEGLAEAIKVAQANTSGTTSAAPAGATVTLPNGASSITESFGDWTVNCAIQNNQKFCTMSQAQGNNQTGQQVFAIELRGPVEGTTTGVLVMPFGLDIQETVNLRVDDQQLGQGARFTTCVPTGCIIPVKFPTIATDALKKGTTLLVTARGAASGSEAVEFKVSLTGFTAAAARTEQLAK</sequence>